<comment type="cofactor">
    <cofactor evidence="3 16">
        <name>Zn(2+)</name>
        <dbReference type="ChEBI" id="CHEBI:29105"/>
    </cofactor>
</comment>
<comment type="subunit">
    <text evidence="6">Monomer.</text>
</comment>
<dbReference type="Pfam" id="PF13242">
    <property type="entry name" value="Hydrolase_like"/>
    <property type="match status" value="1"/>
</dbReference>
<evidence type="ECO:0000256" key="2">
    <source>
        <dbReference type="ARBA" id="ARBA00001946"/>
    </source>
</evidence>
<dbReference type="GO" id="GO:0005737">
    <property type="term" value="C:cytoplasm"/>
    <property type="evidence" value="ECO:0007669"/>
    <property type="project" value="UniProtKB-SubCell"/>
</dbReference>
<evidence type="ECO:0000256" key="9">
    <source>
        <dbReference type="ARBA" id="ARBA00022801"/>
    </source>
</evidence>
<evidence type="ECO:0000256" key="11">
    <source>
        <dbReference type="ARBA" id="ARBA00022842"/>
    </source>
</evidence>
<organism evidence="17">
    <name type="scientific">Sedimenticola thiotaurini</name>
    <dbReference type="NCBI Taxonomy" id="1543721"/>
    <lineage>
        <taxon>Bacteria</taxon>
        <taxon>Pseudomonadati</taxon>
        <taxon>Pseudomonadota</taxon>
        <taxon>Gammaproteobacteria</taxon>
        <taxon>Chromatiales</taxon>
        <taxon>Sedimenticolaceae</taxon>
        <taxon>Sedimenticola</taxon>
    </lineage>
</organism>
<keyword evidence="7 14" id="KW-0963">Cytoplasm</keyword>
<dbReference type="GO" id="GO:0005975">
    <property type="term" value="P:carbohydrate metabolic process"/>
    <property type="evidence" value="ECO:0007669"/>
    <property type="project" value="InterPro"/>
</dbReference>
<dbReference type="CDD" id="cd07503">
    <property type="entry name" value="HAD_HisB-N"/>
    <property type="match status" value="1"/>
</dbReference>
<dbReference type="GO" id="GO:0046872">
    <property type="term" value="F:metal ion binding"/>
    <property type="evidence" value="ECO:0007669"/>
    <property type="project" value="UniProtKB-KW"/>
</dbReference>
<dbReference type="GO" id="GO:0034200">
    <property type="term" value="F:D-glycero-beta-D-manno-heptose 1,7-bisphosphate 7-phosphatase activity"/>
    <property type="evidence" value="ECO:0007669"/>
    <property type="project" value="UniProtKB-EC"/>
</dbReference>
<feature type="binding site" evidence="16">
    <location>
        <position position="102"/>
    </location>
    <ligand>
        <name>Zn(2+)</name>
        <dbReference type="ChEBI" id="CHEBI:29105"/>
    </ligand>
</feature>
<dbReference type="InterPro" id="IPR023214">
    <property type="entry name" value="HAD_sf"/>
</dbReference>
<dbReference type="EC" id="3.1.3.-" evidence="14"/>
<feature type="site" description="Stabilizes the phosphoryl group" evidence="15">
    <location>
        <position position="106"/>
    </location>
</feature>
<dbReference type="NCBIfam" id="TIGR01656">
    <property type="entry name" value="Histidinol-ppas"/>
    <property type="match status" value="1"/>
</dbReference>
<gene>
    <name evidence="17" type="primary">gmhB</name>
    <name evidence="17" type="ORF">ENI96_01740</name>
</gene>
<keyword evidence="10 16" id="KW-0862">Zinc</keyword>
<name>A0A831W9H6_9GAMM</name>
<evidence type="ECO:0000256" key="6">
    <source>
        <dbReference type="ARBA" id="ARBA00011245"/>
    </source>
</evidence>
<dbReference type="Proteomes" id="UP000886251">
    <property type="component" value="Unassembled WGS sequence"/>
</dbReference>
<protein>
    <recommendedName>
        <fullName evidence="14">D,D-heptose 1,7-bisphosphate phosphatase</fullName>
        <ecNumber evidence="14">3.1.3.-</ecNumber>
    </recommendedName>
</protein>
<dbReference type="SUPFAM" id="SSF56784">
    <property type="entry name" value="HAD-like"/>
    <property type="match status" value="1"/>
</dbReference>
<dbReference type="InterPro" id="IPR006549">
    <property type="entry name" value="HAD-SF_hydro_IIIA"/>
</dbReference>
<dbReference type="FunFam" id="3.40.50.1000:FF:000168">
    <property type="entry name" value="D,D-heptose 1,7-bisphosphate phosphatase"/>
    <property type="match status" value="1"/>
</dbReference>
<keyword evidence="9 14" id="KW-0378">Hydrolase</keyword>
<feature type="site" description="Stabilizes the phosphoryl group" evidence="15">
    <location>
        <position position="55"/>
    </location>
</feature>
<feature type="binding site" evidence="16">
    <location>
        <position position="14"/>
    </location>
    <ligand>
        <name>Mg(2+)</name>
        <dbReference type="ChEBI" id="CHEBI:18420"/>
    </ligand>
</feature>
<reference evidence="17" key="1">
    <citation type="journal article" date="2020" name="mSystems">
        <title>Genome- and Community-Level Interaction Insights into Carbon Utilization and Element Cycling Functions of Hydrothermarchaeota in Hydrothermal Sediment.</title>
        <authorList>
            <person name="Zhou Z."/>
            <person name="Liu Y."/>
            <person name="Xu W."/>
            <person name="Pan J."/>
            <person name="Luo Z.H."/>
            <person name="Li M."/>
        </authorList>
    </citation>
    <scope>NUCLEOTIDE SEQUENCE [LARGE SCALE GENOMIC DNA]</scope>
    <source>
        <strain evidence="17">HyVt-443</strain>
    </source>
</reference>
<evidence type="ECO:0000256" key="3">
    <source>
        <dbReference type="ARBA" id="ARBA00001947"/>
    </source>
</evidence>
<comment type="similarity">
    <text evidence="13 14">Belongs to the gmhB family.</text>
</comment>
<feature type="binding site" evidence="16">
    <location>
        <position position="104"/>
    </location>
    <ligand>
        <name>Zn(2+)</name>
        <dbReference type="ChEBI" id="CHEBI:29105"/>
    </ligand>
</feature>
<evidence type="ECO:0000256" key="15">
    <source>
        <dbReference type="PIRSR" id="PIRSR004682-3"/>
    </source>
</evidence>
<evidence type="ECO:0000256" key="13">
    <source>
        <dbReference type="ARBA" id="ARBA00061616"/>
    </source>
</evidence>
<comment type="pathway">
    <text evidence="5">Nucleotide-sugar biosynthesis; ADP-L-glycero-beta-D-manno-heptose biosynthesis; ADP-L-glycero-beta-D-manno-heptose from D-glycero-beta-D-manno-heptose 7-phosphate: step 2/4.</text>
</comment>
<evidence type="ECO:0000256" key="7">
    <source>
        <dbReference type="ARBA" id="ARBA00022490"/>
    </source>
</evidence>
<evidence type="ECO:0000256" key="10">
    <source>
        <dbReference type="ARBA" id="ARBA00022833"/>
    </source>
</evidence>
<proteinExistence type="inferred from homology"/>
<keyword evidence="12 14" id="KW-0119">Carbohydrate metabolism</keyword>
<dbReference type="PANTHER" id="PTHR42891:SF1">
    <property type="entry name" value="D-GLYCERO-BETA-D-MANNO-HEPTOSE-1,7-BISPHOSPHATE 7-PHOSPHATASE"/>
    <property type="match status" value="1"/>
</dbReference>
<dbReference type="PANTHER" id="PTHR42891">
    <property type="entry name" value="D-GLYCERO-BETA-D-MANNO-HEPTOSE-1,7-BISPHOSPHATE 7-PHOSPHATASE"/>
    <property type="match status" value="1"/>
</dbReference>
<dbReference type="EMBL" id="DRKP01000021">
    <property type="protein sequence ID" value="HEB95137.1"/>
    <property type="molecule type" value="Genomic_DNA"/>
</dbReference>
<sequence>MTATCAKAVILSRDGVINEEADGFIKSPQEWRPIAGSLEAIARLNQAGCQVIVTTNQPGLARGLFDIDTLNAIHKRLYRQLDRLGGHLDGIFFCPHRPSDNCPCRKPRPGMIEQARERFHLDLADTVMIGHQSRDLEAARAAAVRPILVMTGQGRRTLEQLPQPPGIPCFENLADAAQFVLSGTTQVPSEH</sequence>
<accession>A0A831W9H6</accession>
<keyword evidence="11 16" id="KW-0460">Magnesium</keyword>
<dbReference type="InterPro" id="IPR004446">
    <property type="entry name" value="Heptose_bisP_phosphatase"/>
</dbReference>
<dbReference type="Gene3D" id="3.40.50.1000">
    <property type="entry name" value="HAD superfamily/HAD-like"/>
    <property type="match status" value="1"/>
</dbReference>
<feature type="binding site" evidence="16">
    <location>
        <position position="96"/>
    </location>
    <ligand>
        <name>Zn(2+)</name>
        <dbReference type="ChEBI" id="CHEBI:29105"/>
    </ligand>
</feature>
<evidence type="ECO:0000256" key="5">
    <source>
        <dbReference type="ARBA" id="ARBA00004708"/>
    </source>
</evidence>
<dbReference type="InterPro" id="IPR006543">
    <property type="entry name" value="Histidinol-phos"/>
</dbReference>
<dbReference type="NCBIfam" id="TIGR01662">
    <property type="entry name" value="HAD-SF-IIIA"/>
    <property type="match status" value="1"/>
</dbReference>
<evidence type="ECO:0000256" key="1">
    <source>
        <dbReference type="ARBA" id="ARBA00001226"/>
    </source>
</evidence>
<dbReference type="PIRSF" id="PIRSF004682">
    <property type="entry name" value="GmhB"/>
    <property type="match status" value="1"/>
</dbReference>
<evidence type="ECO:0000256" key="4">
    <source>
        <dbReference type="ARBA" id="ARBA00004496"/>
    </source>
</evidence>
<dbReference type="AlphaFoldDB" id="A0A831W9H6"/>
<feature type="site" description="Contributes to substrate recognition" evidence="15">
    <location>
        <position position="105"/>
    </location>
</feature>
<comment type="catalytic activity">
    <reaction evidence="1">
        <text>D-glycero-beta-D-manno-heptose 1,7-bisphosphate + H2O = D-glycero-beta-D-manno-heptose 1-phosphate + phosphate</text>
        <dbReference type="Rhea" id="RHEA:28518"/>
        <dbReference type="ChEBI" id="CHEBI:15377"/>
        <dbReference type="ChEBI" id="CHEBI:43474"/>
        <dbReference type="ChEBI" id="CHEBI:60208"/>
        <dbReference type="ChEBI" id="CHEBI:61593"/>
        <dbReference type="EC" id="3.1.3.82"/>
    </reaction>
</comment>
<dbReference type="InterPro" id="IPR036412">
    <property type="entry name" value="HAD-like_sf"/>
</dbReference>
<comment type="cofactor">
    <cofactor evidence="2 16">
        <name>Mg(2+)</name>
        <dbReference type="ChEBI" id="CHEBI:18420"/>
    </cofactor>
</comment>
<evidence type="ECO:0000256" key="16">
    <source>
        <dbReference type="PIRSR" id="PIRSR004682-4"/>
    </source>
</evidence>
<feature type="binding site" evidence="16">
    <location>
        <position position="94"/>
    </location>
    <ligand>
        <name>Zn(2+)</name>
        <dbReference type="ChEBI" id="CHEBI:29105"/>
    </ligand>
</feature>
<evidence type="ECO:0000256" key="12">
    <source>
        <dbReference type="ARBA" id="ARBA00023277"/>
    </source>
</evidence>
<keyword evidence="8 16" id="KW-0479">Metal-binding</keyword>
<dbReference type="NCBIfam" id="NF006506">
    <property type="entry name" value="PRK08942.1"/>
    <property type="match status" value="1"/>
</dbReference>
<comment type="caution">
    <text evidence="17">The sequence shown here is derived from an EMBL/GenBank/DDBJ whole genome shotgun (WGS) entry which is preliminary data.</text>
</comment>
<evidence type="ECO:0000256" key="14">
    <source>
        <dbReference type="PIRNR" id="PIRNR004682"/>
    </source>
</evidence>
<comment type="subcellular location">
    <subcellularLocation>
        <location evidence="4 14">Cytoplasm</location>
    </subcellularLocation>
</comment>
<evidence type="ECO:0000256" key="8">
    <source>
        <dbReference type="ARBA" id="ARBA00022723"/>
    </source>
</evidence>
<evidence type="ECO:0000313" key="17">
    <source>
        <dbReference type="EMBL" id="HEB95137.1"/>
    </source>
</evidence>